<keyword evidence="3" id="KW-0378">Hydrolase</keyword>
<organism evidence="3 4">
    <name type="scientific">Polaribacter aestuariivivens</name>
    <dbReference type="NCBI Taxonomy" id="2304626"/>
    <lineage>
        <taxon>Bacteria</taxon>
        <taxon>Pseudomonadati</taxon>
        <taxon>Bacteroidota</taxon>
        <taxon>Flavobacteriia</taxon>
        <taxon>Flavobacteriales</taxon>
        <taxon>Flavobacteriaceae</taxon>
    </lineage>
</organism>
<dbReference type="CDD" id="cd09083">
    <property type="entry name" value="EEP-1"/>
    <property type="match status" value="1"/>
</dbReference>
<keyword evidence="1" id="KW-0732">Signal</keyword>
<dbReference type="AlphaFoldDB" id="A0A5S3N2U2"/>
<proteinExistence type="predicted"/>
<keyword evidence="3" id="KW-0255">Endonuclease</keyword>
<feature type="domain" description="Endonuclease/exonuclease/phosphatase" evidence="2">
    <location>
        <begin position="28"/>
        <end position="271"/>
    </location>
</feature>
<dbReference type="PANTHER" id="PTHR12121:SF36">
    <property type="entry name" value="ENDONUCLEASE_EXONUCLEASE_PHOSPHATASE DOMAIN-CONTAINING PROTEIN"/>
    <property type="match status" value="1"/>
</dbReference>
<gene>
    <name evidence="3" type="ORF">FDT66_10665</name>
</gene>
<dbReference type="InterPro" id="IPR050410">
    <property type="entry name" value="CCR4/nocturin_mRNA_transcr"/>
</dbReference>
<evidence type="ECO:0000256" key="1">
    <source>
        <dbReference type="SAM" id="SignalP"/>
    </source>
</evidence>
<feature type="chain" id="PRO_5024424216" evidence="1">
    <location>
        <begin position="21"/>
        <end position="281"/>
    </location>
</feature>
<dbReference type="GO" id="GO:0004519">
    <property type="term" value="F:endonuclease activity"/>
    <property type="evidence" value="ECO:0007669"/>
    <property type="project" value="UniProtKB-KW"/>
</dbReference>
<name>A0A5S3N2U2_9FLAO</name>
<dbReference type="PROSITE" id="PS51257">
    <property type="entry name" value="PROKAR_LIPOPROTEIN"/>
    <property type="match status" value="1"/>
</dbReference>
<reference evidence="3 4" key="1">
    <citation type="submission" date="2019-05" db="EMBL/GenBank/DDBJ databases">
        <title>Polaribacter aestuariivivens sp. nov., isolated from a tidal flat.</title>
        <authorList>
            <person name="Yoon J.-H."/>
        </authorList>
    </citation>
    <scope>NUCLEOTIDE SEQUENCE [LARGE SCALE GENOMIC DNA]</scope>
    <source>
        <strain evidence="3 4">DBTF-3</strain>
    </source>
</reference>
<keyword evidence="4" id="KW-1185">Reference proteome</keyword>
<dbReference type="InterPro" id="IPR005135">
    <property type="entry name" value="Endo/exonuclease/phosphatase"/>
</dbReference>
<dbReference type="Gene3D" id="3.60.10.10">
    <property type="entry name" value="Endonuclease/exonuclease/phosphatase"/>
    <property type="match status" value="1"/>
</dbReference>
<dbReference type="PANTHER" id="PTHR12121">
    <property type="entry name" value="CARBON CATABOLITE REPRESSOR PROTEIN 4"/>
    <property type="match status" value="1"/>
</dbReference>
<comment type="caution">
    <text evidence="3">The sequence shown here is derived from an EMBL/GenBank/DDBJ whole genome shotgun (WGS) entry which is preliminary data.</text>
</comment>
<keyword evidence="3" id="KW-0540">Nuclease</keyword>
<dbReference type="SUPFAM" id="SSF56219">
    <property type="entry name" value="DNase I-like"/>
    <property type="match status" value="1"/>
</dbReference>
<evidence type="ECO:0000313" key="3">
    <source>
        <dbReference type="EMBL" id="TMM29570.1"/>
    </source>
</evidence>
<evidence type="ECO:0000259" key="2">
    <source>
        <dbReference type="Pfam" id="PF03372"/>
    </source>
</evidence>
<accession>A0A5S3N2U2</accession>
<dbReference type="Pfam" id="PF03372">
    <property type="entry name" value="Exo_endo_phos"/>
    <property type="match status" value="1"/>
</dbReference>
<dbReference type="GO" id="GO:0000175">
    <property type="term" value="F:3'-5'-RNA exonuclease activity"/>
    <property type="evidence" value="ECO:0007669"/>
    <property type="project" value="TreeGrafter"/>
</dbReference>
<dbReference type="RefSeq" id="WP_138536326.1">
    <property type="nucleotide sequence ID" value="NZ_VANR01000005.1"/>
</dbReference>
<dbReference type="InterPro" id="IPR036691">
    <property type="entry name" value="Endo/exonu/phosph_ase_sf"/>
</dbReference>
<sequence>MMKNILIIALIFLASCNSNKQQTELKVMTYNIRLDVKSDAENQWANRKDFLLSQIKFYEPTVFGTQEGRPNQIEDLTNGLKNYNYIGHGRDGANKGEYSAIFYDKTKVKFSNVNTFWLSETPEKMSLGWDASYPRICTYGLMTVLNSDEKIWVFNTHLDHKGAEAQLKGMELIETEIKKVNTQNYPVILTGDFNVEPNSKLISKLKANFNDTKELANTNVFGSDGTFNGFKFHEPITRRIDYIMISKNANLEIKKYAVLTDSKDLKYPSDHFPVFVQIQLN</sequence>
<dbReference type="Proteomes" id="UP000307140">
    <property type="component" value="Unassembled WGS sequence"/>
</dbReference>
<dbReference type="EMBL" id="VANR01000005">
    <property type="protein sequence ID" value="TMM29570.1"/>
    <property type="molecule type" value="Genomic_DNA"/>
</dbReference>
<dbReference type="OrthoDB" id="9793162at2"/>
<feature type="signal peptide" evidence="1">
    <location>
        <begin position="1"/>
        <end position="20"/>
    </location>
</feature>
<evidence type="ECO:0000313" key="4">
    <source>
        <dbReference type="Proteomes" id="UP000307140"/>
    </source>
</evidence>
<keyword evidence="3" id="KW-0269">Exonuclease</keyword>
<protein>
    <submittedName>
        <fullName evidence="3">Endonuclease/exonuclease/phosphatase family protein</fullName>
    </submittedName>
</protein>